<dbReference type="Pfam" id="PF13671">
    <property type="entry name" value="AAA_33"/>
    <property type="match status" value="1"/>
</dbReference>
<gene>
    <name evidence="1" type="ORF">COW97_02405</name>
</gene>
<dbReference type="SUPFAM" id="SSF52540">
    <property type="entry name" value="P-loop containing nucleoside triphosphate hydrolases"/>
    <property type="match status" value="1"/>
</dbReference>
<sequence>MNNKQPIAYVICGFIGAGKTTYARKLEKETKAIRITKDEWIIKIFGNKITSDKNFEVFDKNITELATDIAFKILKSGKDVIIDEGFWVKSQRDDIKKKILQVGAKPIFYYVKTSVEKMKERVINRSKYPTVDSFEINEEMFDKYLKYWEPPTVEEDILLVT</sequence>
<evidence type="ECO:0008006" key="3">
    <source>
        <dbReference type="Google" id="ProtNLM"/>
    </source>
</evidence>
<evidence type="ECO:0000313" key="1">
    <source>
        <dbReference type="EMBL" id="PIP63455.1"/>
    </source>
</evidence>
<dbReference type="InterPro" id="IPR027417">
    <property type="entry name" value="P-loop_NTPase"/>
</dbReference>
<proteinExistence type="predicted"/>
<dbReference type="EMBL" id="PCTC01000050">
    <property type="protein sequence ID" value="PIP63455.1"/>
    <property type="molecule type" value="Genomic_DNA"/>
</dbReference>
<accession>A0A2H0C0J2</accession>
<reference evidence="1 2" key="1">
    <citation type="submission" date="2017-09" db="EMBL/GenBank/DDBJ databases">
        <title>Depth-based differentiation of microbial function through sediment-hosted aquifers and enrichment of novel symbionts in the deep terrestrial subsurface.</title>
        <authorList>
            <person name="Probst A.J."/>
            <person name="Ladd B."/>
            <person name="Jarett J.K."/>
            <person name="Geller-Mcgrath D.E."/>
            <person name="Sieber C.M."/>
            <person name="Emerson J.B."/>
            <person name="Anantharaman K."/>
            <person name="Thomas B.C."/>
            <person name="Malmstrom R."/>
            <person name="Stieglmeier M."/>
            <person name="Klingl A."/>
            <person name="Woyke T."/>
            <person name="Ryan C.M."/>
            <person name="Banfield J.F."/>
        </authorList>
    </citation>
    <scope>NUCLEOTIDE SEQUENCE [LARGE SCALE GENOMIC DNA]</scope>
    <source>
        <strain evidence="1">CG22_combo_CG10-13_8_21_14_all_34_12</strain>
    </source>
</reference>
<comment type="caution">
    <text evidence="1">The sequence shown here is derived from an EMBL/GenBank/DDBJ whole genome shotgun (WGS) entry which is preliminary data.</text>
</comment>
<dbReference type="Gene3D" id="3.40.50.300">
    <property type="entry name" value="P-loop containing nucleotide triphosphate hydrolases"/>
    <property type="match status" value="1"/>
</dbReference>
<dbReference type="AlphaFoldDB" id="A0A2H0C0J2"/>
<organism evidence="1 2">
    <name type="scientific">Candidatus Roizmanbacteria bacterium CG22_combo_CG10-13_8_21_14_all_34_12</name>
    <dbReference type="NCBI Taxonomy" id="1974860"/>
    <lineage>
        <taxon>Bacteria</taxon>
        <taxon>Candidatus Roizmaniibacteriota</taxon>
    </lineage>
</organism>
<dbReference type="Proteomes" id="UP000229699">
    <property type="component" value="Unassembled WGS sequence"/>
</dbReference>
<protein>
    <recommendedName>
        <fullName evidence="3">ATP-binding protein</fullName>
    </recommendedName>
</protein>
<evidence type="ECO:0000313" key="2">
    <source>
        <dbReference type="Proteomes" id="UP000229699"/>
    </source>
</evidence>
<name>A0A2H0C0J2_9BACT</name>